<protein>
    <recommendedName>
        <fullName evidence="4">Integral membrane protein</fullName>
    </recommendedName>
</protein>
<keyword evidence="1" id="KW-1133">Transmembrane helix</keyword>
<sequence length="136" mass="14441">MPARTLVRLTFANPASLIYLGLVGVAVAVATAVTLFAPDPGYVWVLPALCAFPLFLFVTLIHDAALGDGQPATWLFITELVLCVLAQSLALGTIVEASRGRLRGRGRADQPAPRGKVISTRRFFLRPSSVPLSAIG</sequence>
<evidence type="ECO:0000256" key="1">
    <source>
        <dbReference type="SAM" id="Phobius"/>
    </source>
</evidence>
<dbReference type="InterPro" id="IPR057702">
    <property type="entry name" value="DUF7942"/>
</dbReference>
<dbReference type="Proteomes" id="UP001432039">
    <property type="component" value="Chromosome"/>
</dbReference>
<feature type="transmembrane region" description="Helical" evidence="1">
    <location>
        <begin position="43"/>
        <end position="62"/>
    </location>
</feature>
<feature type="transmembrane region" description="Helical" evidence="1">
    <location>
        <begin position="74"/>
        <end position="95"/>
    </location>
</feature>
<dbReference type="Pfam" id="PF25637">
    <property type="entry name" value="DUF7942"/>
    <property type="match status" value="1"/>
</dbReference>
<evidence type="ECO:0000313" key="2">
    <source>
        <dbReference type="EMBL" id="WUQ12690.1"/>
    </source>
</evidence>
<dbReference type="NCBIfam" id="NF046119">
    <property type="entry name" value="memb_SCO4225"/>
    <property type="match status" value="1"/>
</dbReference>
<dbReference type="EMBL" id="CP108090">
    <property type="protein sequence ID" value="WUQ12690.1"/>
    <property type="molecule type" value="Genomic_DNA"/>
</dbReference>
<proteinExistence type="predicted"/>
<reference evidence="2" key="1">
    <citation type="submission" date="2022-10" db="EMBL/GenBank/DDBJ databases">
        <title>The complete genomes of actinobacterial strains from the NBC collection.</title>
        <authorList>
            <person name="Joergensen T.S."/>
            <person name="Alvarez Arevalo M."/>
            <person name="Sterndorff E.B."/>
            <person name="Faurdal D."/>
            <person name="Vuksanovic O."/>
            <person name="Mourched A.-S."/>
            <person name="Charusanti P."/>
            <person name="Shaw S."/>
            <person name="Blin K."/>
            <person name="Weber T."/>
        </authorList>
    </citation>
    <scope>NUCLEOTIDE SEQUENCE</scope>
    <source>
        <strain evidence="2">NBC_00248</strain>
    </source>
</reference>
<keyword evidence="1" id="KW-0812">Transmembrane</keyword>
<gene>
    <name evidence="2" type="ORF">OG517_15295</name>
</gene>
<keyword evidence="1" id="KW-0472">Membrane</keyword>
<organism evidence="2 3">
    <name type="scientific">Streptomyces virginiae</name>
    <name type="common">Streptomyces cinnamonensis</name>
    <dbReference type="NCBI Taxonomy" id="1961"/>
    <lineage>
        <taxon>Bacteria</taxon>
        <taxon>Bacillati</taxon>
        <taxon>Actinomycetota</taxon>
        <taxon>Actinomycetes</taxon>
        <taxon>Kitasatosporales</taxon>
        <taxon>Streptomycetaceae</taxon>
        <taxon>Streptomyces</taxon>
    </lineage>
</organism>
<name>A0ABZ1TB75_STRVG</name>
<keyword evidence="3" id="KW-1185">Reference proteome</keyword>
<dbReference type="RefSeq" id="WP_328961886.1">
    <property type="nucleotide sequence ID" value="NZ_CP108090.1"/>
</dbReference>
<feature type="transmembrane region" description="Helical" evidence="1">
    <location>
        <begin position="16"/>
        <end position="36"/>
    </location>
</feature>
<evidence type="ECO:0008006" key="4">
    <source>
        <dbReference type="Google" id="ProtNLM"/>
    </source>
</evidence>
<accession>A0ABZ1TB75</accession>
<evidence type="ECO:0000313" key="3">
    <source>
        <dbReference type="Proteomes" id="UP001432039"/>
    </source>
</evidence>